<evidence type="ECO:0000256" key="4">
    <source>
        <dbReference type="ARBA" id="ARBA00022723"/>
    </source>
</evidence>
<evidence type="ECO:0000256" key="13">
    <source>
        <dbReference type="ARBA" id="ARBA00067081"/>
    </source>
</evidence>
<comment type="cofactor">
    <cofactor evidence="14">
        <name>heme</name>
        <dbReference type="ChEBI" id="CHEBI:30413"/>
    </cofactor>
</comment>
<dbReference type="SUPFAM" id="SSF48264">
    <property type="entry name" value="Cytochrome P450"/>
    <property type="match status" value="1"/>
</dbReference>
<keyword evidence="4 14" id="KW-0479">Metal-binding</keyword>
<keyword evidence="10" id="KW-0456">Lyase</keyword>
<evidence type="ECO:0000256" key="1">
    <source>
        <dbReference type="ARBA" id="ARBA00010617"/>
    </source>
</evidence>
<dbReference type="GO" id="GO:0031408">
    <property type="term" value="P:oxylipin biosynthetic process"/>
    <property type="evidence" value="ECO:0007669"/>
    <property type="project" value="UniProtKB-KW"/>
</dbReference>
<evidence type="ECO:0000256" key="8">
    <source>
        <dbReference type="ARBA" id="ARBA00023098"/>
    </source>
</evidence>
<evidence type="ECO:0000256" key="9">
    <source>
        <dbReference type="ARBA" id="ARBA00023160"/>
    </source>
</evidence>
<accession>A0AAD5Z437</accession>
<keyword evidence="9" id="KW-0275">Fatty acid biosynthesis</keyword>
<protein>
    <recommendedName>
        <fullName evidence="13">hydroperoxide dehydratase</fullName>
        <ecNumber evidence="13">4.2.1.92</ecNumber>
    </recommendedName>
</protein>
<dbReference type="GO" id="GO:0016125">
    <property type="term" value="P:sterol metabolic process"/>
    <property type="evidence" value="ECO:0007669"/>
    <property type="project" value="TreeGrafter"/>
</dbReference>
<dbReference type="Pfam" id="PF00067">
    <property type="entry name" value="p450"/>
    <property type="match status" value="1"/>
</dbReference>
<dbReference type="InterPro" id="IPR036396">
    <property type="entry name" value="Cyt_P450_sf"/>
</dbReference>
<evidence type="ECO:0000313" key="16">
    <source>
        <dbReference type="Proteomes" id="UP001210211"/>
    </source>
</evidence>
<feature type="binding site" description="axial binding residue" evidence="14">
    <location>
        <position position="438"/>
    </location>
    <ligand>
        <name>heme</name>
        <dbReference type="ChEBI" id="CHEBI:30413"/>
    </ligand>
    <ligandPart>
        <name>Fe</name>
        <dbReference type="ChEBI" id="CHEBI:18248"/>
    </ligandPart>
</feature>
<comment type="similarity">
    <text evidence="1">Belongs to the cytochrome P450 family.</text>
</comment>
<evidence type="ECO:0000256" key="14">
    <source>
        <dbReference type="PIRSR" id="PIRSR602403-1"/>
    </source>
</evidence>
<keyword evidence="3 14" id="KW-0349">Heme</keyword>
<dbReference type="Gene3D" id="1.10.630.10">
    <property type="entry name" value="Cytochrome P450"/>
    <property type="match status" value="1"/>
</dbReference>
<comment type="caution">
    <text evidence="15">The sequence shown here is derived from an EMBL/GenBank/DDBJ whole genome shotgun (WGS) entry which is preliminary data.</text>
</comment>
<gene>
    <name evidence="15" type="ORF">LUZ61_015691</name>
</gene>
<dbReference type="GO" id="GO:0004497">
    <property type="term" value="F:monooxygenase activity"/>
    <property type="evidence" value="ECO:0007669"/>
    <property type="project" value="InterPro"/>
</dbReference>
<dbReference type="GO" id="GO:0006633">
    <property type="term" value="P:fatty acid biosynthetic process"/>
    <property type="evidence" value="ECO:0007669"/>
    <property type="project" value="UniProtKB-KW"/>
</dbReference>
<evidence type="ECO:0000256" key="11">
    <source>
        <dbReference type="ARBA" id="ARBA00057103"/>
    </source>
</evidence>
<comment type="function">
    <text evidence="11">Involved in the biosynthesis of jasmonic acid, a growth regulator that is implicated also as a signaling molecule in plant defense. Converts 13-hydroperoxylinolenic acid to 12,13-epoxylinolenic acid.</text>
</comment>
<dbReference type="CDD" id="cd11071">
    <property type="entry name" value="CYP74"/>
    <property type="match status" value="1"/>
</dbReference>
<name>A0AAD5Z437_9POAL</name>
<evidence type="ECO:0000256" key="3">
    <source>
        <dbReference type="ARBA" id="ARBA00022617"/>
    </source>
</evidence>
<keyword evidence="7 14" id="KW-0408">Iron</keyword>
<dbReference type="InterPro" id="IPR002403">
    <property type="entry name" value="Cyt_P450_E_grp-IV"/>
</dbReference>
<evidence type="ECO:0000256" key="10">
    <source>
        <dbReference type="ARBA" id="ARBA00023239"/>
    </source>
</evidence>
<dbReference type="GO" id="GO:0005506">
    <property type="term" value="F:iron ion binding"/>
    <property type="evidence" value="ECO:0007669"/>
    <property type="project" value="InterPro"/>
</dbReference>
<evidence type="ECO:0000256" key="2">
    <source>
        <dbReference type="ARBA" id="ARBA00022516"/>
    </source>
</evidence>
<evidence type="ECO:0000256" key="5">
    <source>
        <dbReference type="ARBA" id="ARBA00022767"/>
    </source>
</evidence>
<evidence type="ECO:0000313" key="15">
    <source>
        <dbReference type="EMBL" id="KAJ3686527.1"/>
    </source>
</evidence>
<dbReference type="FunFam" id="1.10.630.10:FF:000024">
    <property type="entry name" value="Allene oxide synthase, chloroplastic"/>
    <property type="match status" value="1"/>
</dbReference>
<evidence type="ECO:0000256" key="6">
    <source>
        <dbReference type="ARBA" id="ARBA00022832"/>
    </source>
</evidence>
<dbReference type="EMBL" id="JAMRDG010000002">
    <property type="protein sequence ID" value="KAJ3686527.1"/>
    <property type="molecule type" value="Genomic_DNA"/>
</dbReference>
<keyword evidence="16" id="KW-1185">Reference proteome</keyword>
<keyword evidence="6" id="KW-0276">Fatty acid metabolism</keyword>
<dbReference type="AlphaFoldDB" id="A0AAD5Z437"/>
<dbReference type="EC" id="4.2.1.92" evidence="13"/>
<dbReference type="InterPro" id="IPR001128">
    <property type="entry name" value="Cyt_P450"/>
</dbReference>
<dbReference type="PANTHER" id="PTHR24286:SF365">
    <property type="entry name" value="ALLENE OXIDE SYNTHASE 3"/>
    <property type="match status" value="1"/>
</dbReference>
<dbReference type="GO" id="GO:0020037">
    <property type="term" value="F:heme binding"/>
    <property type="evidence" value="ECO:0007669"/>
    <property type="project" value="InterPro"/>
</dbReference>
<dbReference type="Proteomes" id="UP001210211">
    <property type="component" value="Unassembled WGS sequence"/>
</dbReference>
<reference evidence="15 16" key="1">
    <citation type="journal article" date="2022" name="Cell">
        <title>Repeat-based holocentromeres influence genome architecture and karyotype evolution.</title>
        <authorList>
            <person name="Hofstatter P.G."/>
            <person name="Thangavel G."/>
            <person name="Lux T."/>
            <person name="Neumann P."/>
            <person name="Vondrak T."/>
            <person name="Novak P."/>
            <person name="Zhang M."/>
            <person name="Costa L."/>
            <person name="Castellani M."/>
            <person name="Scott A."/>
            <person name="Toegelov H."/>
            <person name="Fuchs J."/>
            <person name="Mata-Sucre Y."/>
            <person name="Dias Y."/>
            <person name="Vanzela A.L.L."/>
            <person name="Huettel B."/>
            <person name="Almeida C.C.S."/>
            <person name="Simkova H."/>
            <person name="Souza G."/>
            <person name="Pedrosa-Harand A."/>
            <person name="Macas J."/>
            <person name="Mayer K.F.X."/>
            <person name="Houben A."/>
            <person name="Marques A."/>
        </authorList>
    </citation>
    <scope>NUCLEOTIDE SEQUENCE [LARGE SCALE GENOMIC DNA]</scope>
    <source>
        <strain evidence="15">RhyTen1mFocal</strain>
    </source>
</reference>
<comment type="pathway">
    <text evidence="12">Lipid metabolism; oxylipin biosynthesis.</text>
</comment>
<keyword evidence="5" id="KW-0925">Oxylipin biosynthesis</keyword>
<dbReference type="PRINTS" id="PR00465">
    <property type="entry name" value="EP450IV"/>
</dbReference>
<evidence type="ECO:0000256" key="12">
    <source>
        <dbReference type="ARBA" id="ARBA00060657"/>
    </source>
</evidence>
<keyword evidence="2" id="KW-0444">Lipid biosynthesis</keyword>
<evidence type="ECO:0000256" key="7">
    <source>
        <dbReference type="ARBA" id="ARBA00023004"/>
    </source>
</evidence>
<dbReference type="GO" id="GO:0016705">
    <property type="term" value="F:oxidoreductase activity, acting on paired donors, with incorporation or reduction of molecular oxygen"/>
    <property type="evidence" value="ECO:0007669"/>
    <property type="project" value="InterPro"/>
</dbReference>
<proteinExistence type="inferred from homology"/>
<organism evidence="15 16">
    <name type="scientific">Rhynchospora tenuis</name>
    <dbReference type="NCBI Taxonomy" id="198213"/>
    <lineage>
        <taxon>Eukaryota</taxon>
        <taxon>Viridiplantae</taxon>
        <taxon>Streptophyta</taxon>
        <taxon>Embryophyta</taxon>
        <taxon>Tracheophyta</taxon>
        <taxon>Spermatophyta</taxon>
        <taxon>Magnoliopsida</taxon>
        <taxon>Liliopsida</taxon>
        <taxon>Poales</taxon>
        <taxon>Cyperaceae</taxon>
        <taxon>Cyperoideae</taxon>
        <taxon>Rhynchosporeae</taxon>
        <taxon>Rhynchospora</taxon>
    </lineage>
</organism>
<sequence>MTTAKDSTDQGLSPSGLPIKPIPGSWGVPFFSPIWDRLNFYYFQGHMTYFKSRISKHNSTVLRLNVPPGPFLASKPHVVAVLDALSFQVLLDSSKVDKTNTLTGTYIPPLSLYSGIRPLAYLDTTDPLHTTLKTQITGLIVSRKDYVIPSFRKIYGSLFDSIYDKVESSGPTEFNTLSQSASFDFMCSAFFEGALPSVAIGPSAADKALKWLLFQLHPLVSKASNLVPWPLEDIFLHNFHLPPCLVKSDYKALETYFTNVGESFLTDAEQTGISRHVALHNLIFATIFNAYGGIKIFLPFLLKWLVQGGPELHNKLSKEIQSVVQSENGSVTPACLEKMPLTKSVVYEALRLNPPVEYQYGRARTDLVIESHDTAYKVKKGEMIFGYQPIATRDEKVFANGEQFVAERFVGEGEKLLQYVYWSNGRETDKPAVTNKQCPGKDIVVLVGRLFVIELFLRFDTFTGEVGELPLEPKVTFKSLHKVIV</sequence>
<keyword evidence="8" id="KW-0443">Lipid metabolism</keyword>
<dbReference type="GO" id="GO:0009978">
    <property type="term" value="F:allene oxide synthase activity"/>
    <property type="evidence" value="ECO:0007669"/>
    <property type="project" value="UniProtKB-EC"/>
</dbReference>
<dbReference type="PANTHER" id="PTHR24286">
    <property type="entry name" value="CYTOCHROME P450 26"/>
    <property type="match status" value="1"/>
</dbReference>